<dbReference type="OrthoDB" id="271805at2"/>
<evidence type="ECO:0000313" key="3">
    <source>
        <dbReference type="Proteomes" id="UP000240009"/>
    </source>
</evidence>
<dbReference type="Proteomes" id="UP000240009">
    <property type="component" value="Unassembled WGS sequence"/>
</dbReference>
<dbReference type="EMBL" id="PUIA01000074">
    <property type="protein sequence ID" value="PQO25779.1"/>
    <property type="molecule type" value="Genomic_DNA"/>
</dbReference>
<evidence type="ECO:0000313" key="2">
    <source>
        <dbReference type="EMBL" id="PQO25779.1"/>
    </source>
</evidence>
<accession>A0A2S8F0W5</accession>
<organism evidence="2 3">
    <name type="scientific">Blastopirellula marina</name>
    <dbReference type="NCBI Taxonomy" id="124"/>
    <lineage>
        <taxon>Bacteria</taxon>
        <taxon>Pseudomonadati</taxon>
        <taxon>Planctomycetota</taxon>
        <taxon>Planctomycetia</taxon>
        <taxon>Pirellulales</taxon>
        <taxon>Pirellulaceae</taxon>
        <taxon>Blastopirellula</taxon>
    </lineage>
</organism>
<proteinExistence type="predicted"/>
<protein>
    <recommendedName>
        <fullName evidence="4">Carboxypeptidase regulatory-like domain-containing protein</fullName>
    </recommendedName>
</protein>
<feature type="transmembrane region" description="Helical" evidence="1">
    <location>
        <begin position="6"/>
        <end position="24"/>
    </location>
</feature>
<dbReference type="RefSeq" id="WP_105358502.1">
    <property type="nucleotide sequence ID" value="NZ_PUIA01000074.1"/>
</dbReference>
<name>A0A2S8F0W5_9BACT</name>
<dbReference type="AlphaFoldDB" id="A0A2S8F0W5"/>
<evidence type="ECO:0008006" key="4">
    <source>
        <dbReference type="Google" id="ProtNLM"/>
    </source>
</evidence>
<gene>
    <name evidence="2" type="ORF">C5Y96_23505</name>
</gene>
<sequence>MLGFRFSLKSLLGLFVVVAIAIVLTTQWRYRGRLTTYFLDPSSTEAKALLASPLLAGDEVLPTAEYRANYRDVRWLFSKAEDSVALSGGLQADFDNDRVVIRTSEPDDLKQLILKMSEADRLEEDHGVIRGIAVDENDHPVANLPVDLLGPTQCLNAYLTRPDGSFSVPVEFTPSDDYTLRFRRSYAETYQTMPFSLGKSKREVVVRVVIPQKG</sequence>
<keyword evidence="1" id="KW-0472">Membrane</keyword>
<comment type="caution">
    <text evidence="2">The sequence shown here is derived from an EMBL/GenBank/DDBJ whole genome shotgun (WGS) entry which is preliminary data.</text>
</comment>
<evidence type="ECO:0000256" key="1">
    <source>
        <dbReference type="SAM" id="Phobius"/>
    </source>
</evidence>
<keyword evidence="1" id="KW-1133">Transmembrane helix</keyword>
<reference evidence="2 3" key="1">
    <citation type="submission" date="2018-02" db="EMBL/GenBank/DDBJ databases">
        <title>Comparative genomes isolates from brazilian mangrove.</title>
        <authorList>
            <person name="Araujo J.E."/>
            <person name="Taketani R.G."/>
            <person name="Silva M.C.P."/>
            <person name="Loureco M.V."/>
            <person name="Andreote F.D."/>
        </authorList>
    </citation>
    <scope>NUCLEOTIDE SEQUENCE [LARGE SCALE GENOMIC DNA]</scope>
    <source>
        <strain evidence="2 3">HEX-2 MGV</strain>
    </source>
</reference>
<keyword evidence="1" id="KW-0812">Transmembrane</keyword>